<feature type="binding site" evidence="6">
    <location>
        <position position="90"/>
    </location>
    <ligand>
        <name>[4Fe-4S] cluster</name>
        <dbReference type="ChEBI" id="CHEBI:49883"/>
        <note>4Fe-4S-S-AdoMet</note>
    </ligand>
</feature>
<evidence type="ECO:0000259" key="7">
    <source>
        <dbReference type="PROSITE" id="PS51918"/>
    </source>
</evidence>
<dbReference type="CDD" id="cd01335">
    <property type="entry name" value="Radical_SAM"/>
    <property type="match status" value="1"/>
</dbReference>
<dbReference type="Gene3D" id="3.20.20.70">
    <property type="entry name" value="Aldolase class I"/>
    <property type="match status" value="1"/>
</dbReference>
<evidence type="ECO:0000256" key="6">
    <source>
        <dbReference type="PIRSR" id="PIRSR004869-50"/>
    </source>
</evidence>
<dbReference type="PIRSF" id="PIRSF004869">
    <property type="entry name" value="PflX_prd"/>
    <property type="match status" value="1"/>
</dbReference>
<feature type="domain" description="Radical SAM core" evidence="7">
    <location>
        <begin position="69"/>
        <end position="284"/>
    </location>
</feature>
<evidence type="ECO:0000256" key="4">
    <source>
        <dbReference type="ARBA" id="ARBA00023004"/>
    </source>
</evidence>
<dbReference type="InterPro" id="IPR013785">
    <property type="entry name" value="Aldolase_TIM"/>
</dbReference>
<comment type="cofactor">
    <cofactor evidence="6">
        <name>[4Fe-4S] cluster</name>
        <dbReference type="ChEBI" id="CHEBI:49883"/>
    </cofactor>
    <text evidence="6">Binds 1 [4Fe-4S] cluster. The cluster is coordinated with 3 cysteines and an exchangeable S-adenosyl-L-methionine.</text>
</comment>
<evidence type="ECO:0000256" key="3">
    <source>
        <dbReference type="ARBA" id="ARBA00022723"/>
    </source>
</evidence>
<dbReference type="EMBL" id="JACNLK010000023">
    <property type="protein sequence ID" value="MBC8207929.1"/>
    <property type="molecule type" value="Genomic_DNA"/>
</dbReference>
<dbReference type="PANTHER" id="PTHR30352">
    <property type="entry name" value="PYRUVATE FORMATE-LYASE-ACTIVATING ENZYME"/>
    <property type="match status" value="1"/>
</dbReference>
<dbReference type="Pfam" id="PF04055">
    <property type="entry name" value="Radical_SAM"/>
    <property type="match status" value="1"/>
</dbReference>
<evidence type="ECO:0000313" key="8">
    <source>
        <dbReference type="EMBL" id="MBC8207929.1"/>
    </source>
</evidence>
<dbReference type="InterPro" id="IPR016431">
    <property type="entry name" value="Pyrv-formate_lyase-activ_prd"/>
</dbReference>
<dbReference type="GO" id="GO:0051539">
    <property type="term" value="F:4 iron, 4 sulfur cluster binding"/>
    <property type="evidence" value="ECO:0007669"/>
    <property type="project" value="UniProtKB-KW"/>
</dbReference>
<organism evidence="8 9">
    <name type="scientific">Candidatus Desulfatifera sulfidica</name>
    <dbReference type="NCBI Taxonomy" id="2841691"/>
    <lineage>
        <taxon>Bacteria</taxon>
        <taxon>Pseudomonadati</taxon>
        <taxon>Thermodesulfobacteriota</taxon>
        <taxon>Desulfobulbia</taxon>
        <taxon>Desulfobulbales</taxon>
        <taxon>Desulfobulbaceae</taxon>
        <taxon>Candidatus Desulfatifera</taxon>
    </lineage>
</organism>
<keyword evidence="3 6" id="KW-0479">Metal-binding</keyword>
<dbReference type="Proteomes" id="UP000599024">
    <property type="component" value="Unassembled WGS sequence"/>
</dbReference>
<dbReference type="InterPro" id="IPR006638">
    <property type="entry name" value="Elp3/MiaA/NifB-like_rSAM"/>
</dbReference>
<dbReference type="InterPro" id="IPR027596">
    <property type="entry name" value="AmmeMemoSam_rS"/>
</dbReference>
<dbReference type="PANTHER" id="PTHR30352:SF5">
    <property type="entry name" value="PYRUVATE FORMATE-LYASE 1-ACTIVATING ENZYME"/>
    <property type="match status" value="1"/>
</dbReference>
<accession>A0A8J6N7A7</accession>
<dbReference type="SFLD" id="SFLDS00029">
    <property type="entry name" value="Radical_SAM"/>
    <property type="match status" value="1"/>
</dbReference>
<dbReference type="GO" id="GO:0003824">
    <property type="term" value="F:catalytic activity"/>
    <property type="evidence" value="ECO:0007669"/>
    <property type="project" value="InterPro"/>
</dbReference>
<keyword evidence="5 6" id="KW-0411">Iron-sulfur</keyword>
<dbReference type="InterPro" id="IPR034457">
    <property type="entry name" value="Organic_radical-activating"/>
</dbReference>
<name>A0A8J6N7A7_9BACT</name>
<dbReference type="GO" id="GO:0046872">
    <property type="term" value="F:metal ion binding"/>
    <property type="evidence" value="ECO:0007669"/>
    <property type="project" value="UniProtKB-KW"/>
</dbReference>
<proteinExistence type="predicted"/>
<dbReference type="InterPro" id="IPR058240">
    <property type="entry name" value="rSAM_sf"/>
</dbReference>
<sequence>MHEAQFYQGRDEEGSVTCALCHHRCRIRPGDRGICGVRENKSGVLVSLVYGRLVAENIDPIEKKPLLHFLPATRAYSISTVGCNFHCRHCQNFEISQAFHHSNGAISGLERLPEQVIVEATRQNCASVCYTYVEPTVFYEFAYDCACLAREQGLKNIFVSNGYMMPEVTRKLAGVLDGINIDIKAFTDEFYKKICKARLQPVLDNVRLFYELGVWVEVTTLLIPDLNDSEAELRQLARYVKSISPTIPWHVTAFYPTYLMQDRSSTSVSSLRRAREIGLEEGLQFVYEGNIPGAGGENTNCPRCGVELISRFGFQVRVNRLRDGCCGSCGERIAGVWC</sequence>
<dbReference type="SFLD" id="SFLDG01101">
    <property type="entry name" value="Uncharacterised_Radical_SAM_Su"/>
    <property type="match status" value="1"/>
</dbReference>
<dbReference type="PROSITE" id="PS51918">
    <property type="entry name" value="RADICAL_SAM"/>
    <property type="match status" value="1"/>
</dbReference>
<dbReference type="SMART" id="SM00729">
    <property type="entry name" value="Elp3"/>
    <property type="match status" value="1"/>
</dbReference>
<gene>
    <name evidence="8" type="primary">amrS</name>
    <name evidence="8" type="ORF">H8E79_02030</name>
</gene>
<dbReference type="AlphaFoldDB" id="A0A8J6N7A7"/>
<dbReference type="NCBIfam" id="TIGR04337">
    <property type="entry name" value="AmmeMemoSam_rS"/>
    <property type="match status" value="1"/>
</dbReference>
<dbReference type="SUPFAM" id="SSF102114">
    <property type="entry name" value="Radical SAM enzymes"/>
    <property type="match status" value="1"/>
</dbReference>
<protein>
    <submittedName>
        <fullName evidence="8">AmmeMemoRadiSam system radical SAM enzyme</fullName>
    </submittedName>
</protein>
<evidence type="ECO:0000256" key="5">
    <source>
        <dbReference type="ARBA" id="ARBA00023014"/>
    </source>
</evidence>
<dbReference type="InterPro" id="IPR007197">
    <property type="entry name" value="rSAM"/>
</dbReference>
<evidence type="ECO:0000256" key="2">
    <source>
        <dbReference type="ARBA" id="ARBA00022691"/>
    </source>
</evidence>
<keyword evidence="1" id="KW-0004">4Fe-4S</keyword>
<evidence type="ECO:0000256" key="1">
    <source>
        <dbReference type="ARBA" id="ARBA00022485"/>
    </source>
</evidence>
<evidence type="ECO:0000313" key="9">
    <source>
        <dbReference type="Proteomes" id="UP000599024"/>
    </source>
</evidence>
<keyword evidence="2 6" id="KW-0949">S-adenosyl-L-methionine</keyword>
<feature type="binding site" evidence="6">
    <location>
        <position position="83"/>
    </location>
    <ligand>
        <name>[4Fe-4S] cluster</name>
        <dbReference type="ChEBI" id="CHEBI:49883"/>
        <note>4Fe-4S-S-AdoMet</note>
    </ligand>
</feature>
<feature type="binding site" evidence="6">
    <location>
        <position position="87"/>
    </location>
    <ligand>
        <name>[4Fe-4S] cluster</name>
        <dbReference type="ChEBI" id="CHEBI:49883"/>
        <note>4Fe-4S-S-AdoMet</note>
    </ligand>
</feature>
<keyword evidence="4 6" id="KW-0408">Iron</keyword>
<comment type="caution">
    <text evidence="8">The sequence shown here is derived from an EMBL/GenBank/DDBJ whole genome shotgun (WGS) entry which is preliminary data.</text>
</comment>
<reference evidence="8 9" key="1">
    <citation type="submission" date="2020-08" db="EMBL/GenBank/DDBJ databases">
        <title>Bridging the membrane lipid divide: bacteria of the FCB group superphylum have the potential to synthesize archaeal ether lipids.</title>
        <authorList>
            <person name="Villanueva L."/>
            <person name="Von Meijenfeldt F.A.B."/>
            <person name="Westbye A.B."/>
            <person name="Yadav S."/>
            <person name="Hopmans E.C."/>
            <person name="Dutilh B.E."/>
            <person name="Sinninghe Damste J.S."/>
        </authorList>
    </citation>
    <scope>NUCLEOTIDE SEQUENCE [LARGE SCALE GENOMIC DNA]</scope>
    <source>
        <strain evidence="8">NIOZ-UU81</strain>
    </source>
</reference>